<dbReference type="InterPro" id="IPR029016">
    <property type="entry name" value="GAF-like_dom_sf"/>
</dbReference>
<dbReference type="GO" id="GO:0003677">
    <property type="term" value="F:DNA binding"/>
    <property type="evidence" value="ECO:0007669"/>
    <property type="project" value="UniProtKB-KW"/>
</dbReference>
<evidence type="ECO:0000313" key="8">
    <source>
        <dbReference type="EMBL" id="XBS69054.1"/>
    </source>
</evidence>
<dbReference type="AlphaFoldDB" id="A0AAU7Q7C5"/>
<dbReference type="PROSITE" id="PS51077">
    <property type="entry name" value="HTH_ICLR"/>
    <property type="match status" value="1"/>
</dbReference>
<organism evidence="8">
    <name type="scientific">Acerihabitans sp. KWT182</name>
    <dbReference type="NCBI Taxonomy" id="3157919"/>
    <lineage>
        <taxon>Bacteria</taxon>
        <taxon>Pseudomonadati</taxon>
        <taxon>Pseudomonadota</taxon>
        <taxon>Gammaproteobacteria</taxon>
        <taxon>Enterobacterales</taxon>
        <taxon>Pectobacteriaceae</taxon>
        <taxon>Acerihabitans</taxon>
    </lineage>
</organism>
<evidence type="ECO:0000259" key="6">
    <source>
        <dbReference type="PROSITE" id="PS51077"/>
    </source>
</evidence>
<reference evidence="8" key="1">
    <citation type="submission" date="2024-06" db="EMBL/GenBank/DDBJ databases">
        <authorList>
            <person name="Coelho C."/>
            <person name="Bento M."/>
            <person name="Garcia E."/>
            <person name="Camelo A."/>
            <person name="Brandao I."/>
            <person name="Espirito Santo C."/>
            <person name="Trovao J."/>
            <person name="Verissimo A."/>
            <person name="Costa J."/>
            <person name="Tiago I."/>
        </authorList>
    </citation>
    <scope>NUCLEOTIDE SEQUENCE</scope>
    <source>
        <strain evidence="8">KWT182</strain>
    </source>
</reference>
<dbReference type="InterPro" id="IPR014757">
    <property type="entry name" value="Tscrpt_reg_IclR_C"/>
</dbReference>
<dbReference type="PROSITE" id="PS51078">
    <property type="entry name" value="ICLR_ED"/>
    <property type="match status" value="1"/>
</dbReference>
<feature type="domain" description="HTH iclR-type" evidence="6">
    <location>
        <begin position="4"/>
        <end position="66"/>
    </location>
</feature>
<dbReference type="Gene3D" id="1.10.10.10">
    <property type="entry name" value="Winged helix-like DNA-binding domain superfamily/Winged helix DNA-binding domain"/>
    <property type="match status" value="1"/>
</dbReference>
<dbReference type="GO" id="GO:0045892">
    <property type="term" value="P:negative regulation of DNA-templated transcription"/>
    <property type="evidence" value="ECO:0007669"/>
    <property type="project" value="TreeGrafter"/>
</dbReference>
<evidence type="ECO:0000256" key="5">
    <source>
        <dbReference type="ARBA" id="ARBA00042627"/>
    </source>
</evidence>
<dbReference type="EMBL" id="CP157947">
    <property type="protein sequence ID" value="XBS69054.1"/>
    <property type="molecule type" value="Genomic_DNA"/>
</dbReference>
<accession>A0AAU7Q7C5</accession>
<dbReference type="SUPFAM" id="SSF46785">
    <property type="entry name" value="Winged helix' DNA-binding domain"/>
    <property type="match status" value="1"/>
</dbReference>
<gene>
    <name evidence="8" type="ORF">ABK905_21535</name>
</gene>
<evidence type="ECO:0000256" key="4">
    <source>
        <dbReference type="ARBA" id="ARBA00040379"/>
    </source>
</evidence>
<evidence type="ECO:0000256" key="2">
    <source>
        <dbReference type="ARBA" id="ARBA00023125"/>
    </source>
</evidence>
<dbReference type="GO" id="GO:0003700">
    <property type="term" value="F:DNA-binding transcription factor activity"/>
    <property type="evidence" value="ECO:0007669"/>
    <property type="project" value="TreeGrafter"/>
</dbReference>
<dbReference type="PANTHER" id="PTHR30136">
    <property type="entry name" value="HELIX-TURN-HELIX TRANSCRIPTIONAL REGULATOR, ICLR FAMILY"/>
    <property type="match status" value="1"/>
</dbReference>
<evidence type="ECO:0000256" key="3">
    <source>
        <dbReference type="ARBA" id="ARBA00023163"/>
    </source>
</evidence>
<dbReference type="PANTHER" id="PTHR30136:SF24">
    <property type="entry name" value="HTH-TYPE TRANSCRIPTIONAL REPRESSOR ALLR"/>
    <property type="match status" value="1"/>
</dbReference>
<protein>
    <recommendedName>
        <fullName evidence="4">HTH-type transcriptional repressor AllR</fullName>
    </recommendedName>
    <alternativeName>
        <fullName evidence="5">Negative regulator of allantoin and glyoxylate utilization operons</fullName>
    </alternativeName>
</protein>
<keyword evidence="2" id="KW-0238">DNA-binding</keyword>
<proteinExistence type="predicted"/>
<dbReference type="InterPro" id="IPR005471">
    <property type="entry name" value="Tscrpt_reg_IclR_N"/>
</dbReference>
<dbReference type="SUPFAM" id="SSF55781">
    <property type="entry name" value="GAF domain-like"/>
    <property type="match status" value="1"/>
</dbReference>
<evidence type="ECO:0000259" key="7">
    <source>
        <dbReference type="PROSITE" id="PS51078"/>
    </source>
</evidence>
<dbReference type="Pfam" id="PF09339">
    <property type="entry name" value="HTH_IclR"/>
    <property type="match status" value="1"/>
</dbReference>
<evidence type="ECO:0000256" key="1">
    <source>
        <dbReference type="ARBA" id="ARBA00023015"/>
    </source>
</evidence>
<dbReference type="SMART" id="SM00346">
    <property type="entry name" value="HTH_ICLR"/>
    <property type="match status" value="1"/>
</dbReference>
<dbReference type="InterPro" id="IPR036390">
    <property type="entry name" value="WH_DNA-bd_sf"/>
</dbReference>
<name>A0AAU7Q7C5_9GAMM</name>
<keyword evidence="1" id="KW-0805">Transcription regulation</keyword>
<dbReference type="InterPro" id="IPR036388">
    <property type="entry name" value="WH-like_DNA-bd_sf"/>
</dbReference>
<keyword evidence="3" id="KW-0804">Transcription</keyword>
<sequence>MSGSQSLERGLAIIELLNESSQPLGIREIARQLALSPTIVQRFVKTLTDHNYLRQDEDTRRYSIGYKTLSLGSSLARTDNLLIAADQELNILARDYALNGYLGTIQNNRAVYLLSVKSHGPIVLLRQPGELTYLHTTAMGKVLLASLSDEQAREMLGTEKLQQKAQSTVTDPAVILSHLPAIRRQGYAVVENENIDGIISIGAPVKDAAGRVAAAISVAYASQFSPELTIEKVAFVVSSSAQIISKKLGYPGD</sequence>
<feature type="domain" description="IclR-ED" evidence="7">
    <location>
        <begin position="67"/>
        <end position="250"/>
    </location>
</feature>
<dbReference type="InterPro" id="IPR050707">
    <property type="entry name" value="HTH_MetabolicPath_Reg"/>
</dbReference>
<dbReference type="Gene3D" id="3.30.450.40">
    <property type="match status" value="1"/>
</dbReference>
<dbReference type="Pfam" id="PF01614">
    <property type="entry name" value="IclR_C"/>
    <property type="match status" value="1"/>
</dbReference>